<comment type="caution">
    <text evidence="2">The sequence shown here is derived from an EMBL/GenBank/DDBJ whole genome shotgun (WGS) entry which is preliminary data.</text>
</comment>
<feature type="signal peptide" evidence="1">
    <location>
        <begin position="1"/>
        <end position="20"/>
    </location>
</feature>
<organism evidence="2 3">
    <name type="scientific">Deinococcus hohokamensis</name>
    <dbReference type="NCBI Taxonomy" id="309883"/>
    <lineage>
        <taxon>Bacteria</taxon>
        <taxon>Thermotogati</taxon>
        <taxon>Deinococcota</taxon>
        <taxon>Deinococci</taxon>
        <taxon>Deinococcales</taxon>
        <taxon>Deinococcaceae</taxon>
        <taxon>Deinococcus</taxon>
    </lineage>
</organism>
<protein>
    <submittedName>
        <fullName evidence="2">Uncharacterized protein</fullName>
    </submittedName>
</protein>
<dbReference type="Proteomes" id="UP001595952">
    <property type="component" value="Unassembled WGS sequence"/>
</dbReference>
<dbReference type="RefSeq" id="WP_380062909.1">
    <property type="nucleotide sequence ID" value="NZ_JBHSEI010000011.1"/>
</dbReference>
<keyword evidence="3" id="KW-1185">Reference proteome</keyword>
<sequence>MSFSRFLLPLALLLGSAAQAASVTLLPGQTARLGSQTLTVLSVRDSRCPMNARCVRAGELRATVLSRVEGRVRLLRLSFPQETSSVPGGLRISGAPARMAGDRRPVAVTFTDDGR</sequence>
<evidence type="ECO:0000256" key="1">
    <source>
        <dbReference type="SAM" id="SignalP"/>
    </source>
</evidence>
<proteinExistence type="predicted"/>
<keyword evidence="1" id="KW-0732">Signal</keyword>
<evidence type="ECO:0000313" key="2">
    <source>
        <dbReference type="EMBL" id="MFC4639920.1"/>
    </source>
</evidence>
<reference evidence="3" key="1">
    <citation type="journal article" date="2019" name="Int. J. Syst. Evol. Microbiol.">
        <title>The Global Catalogue of Microorganisms (GCM) 10K type strain sequencing project: providing services to taxonomists for standard genome sequencing and annotation.</title>
        <authorList>
            <consortium name="The Broad Institute Genomics Platform"/>
            <consortium name="The Broad Institute Genome Sequencing Center for Infectious Disease"/>
            <person name="Wu L."/>
            <person name="Ma J."/>
        </authorList>
    </citation>
    <scope>NUCLEOTIDE SEQUENCE [LARGE SCALE GENOMIC DNA]</scope>
    <source>
        <strain evidence="3">CCUG 55995</strain>
    </source>
</reference>
<accession>A0ABV9IEU4</accession>
<dbReference type="EMBL" id="JBHSEI010000011">
    <property type="protein sequence ID" value="MFC4639920.1"/>
    <property type="molecule type" value="Genomic_DNA"/>
</dbReference>
<name>A0ABV9IEU4_9DEIO</name>
<feature type="chain" id="PRO_5046871239" evidence="1">
    <location>
        <begin position="21"/>
        <end position="115"/>
    </location>
</feature>
<gene>
    <name evidence="2" type="ORF">ACFO0D_16460</name>
</gene>
<evidence type="ECO:0000313" key="3">
    <source>
        <dbReference type="Proteomes" id="UP001595952"/>
    </source>
</evidence>